<feature type="compositionally biased region" description="Basic and acidic residues" evidence="1">
    <location>
        <begin position="377"/>
        <end position="393"/>
    </location>
</feature>
<name>A0A699GRX6_TANCI</name>
<evidence type="ECO:0000256" key="1">
    <source>
        <dbReference type="SAM" id="MobiDB-lite"/>
    </source>
</evidence>
<protein>
    <submittedName>
        <fullName evidence="2">Uncharacterized protein</fullName>
    </submittedName>
</protein>
<comment type="caution">
    <text evidence="2">The sequence shown here is derived from an EMBL/GenBank/DDBJ whole genome shotgun (WGS) entry which is preliminary data.</text>
</comment>
<feature type="compositionally biased region" description="Basic and acidic residues" evidence="1">
    <location>
        <begin position="263"/>
        <end position="273"/>
    </location>
</feature>
<feature type="region of interest" description="Disordered" evidence="1">
    <location>
        <begin position="258"/>
        <end position="283"/>
    </location>
</feature>
<accession>A0A699GRX6</accession>
<feature type="region of interest" description="Disordered" evidence="1">
    <location>
        <begin position="293"/>
        <end position="312"/>
    </location>
</feature>
<gene>
    <name evidence="2" type="ORF">Tci_175450</name>
</gene>
<organism evidence="2">
    <name type="scientific">Tanacetum cinerariifolium</name>
    <name type="common">Dalmatian daisy</name>
    <name type="synonym">Chrysanthemum cinerariifolium</name>
    <dbReference type="NCBI Taxonomy" id="118510"/>
    <lineage>
        <taxon>Eukaryota</taxon>
        <taxon>Viridiplantae</taxon>
        <taxon>Streptophyta</taxon>
        <taxon>Embryophyta</taxon>
        <taxon>Tracheophyta</taxon>
        <taxon>Spermatophyta</taxon>
        <taxon>Magnoliopsida</taxon>
        <taxon>eudicotyledons</taxon>
        <taxon>Gunneridae</taxon>
        <taxon>Pentapetalae</taxon>
        <taxon>asterids</taxon>
        <taxon>campanulids</taxon>
        <taxon>Asterales</taxon>
        <taxon>Asteraceae</taxon>
        <taxon>Asteroideae</taxon>
        <taxon>Anthemideae</taxon>
        <taxon>Anthemidinae</taxon>
        <taxon>Tanacetum</taxon>
    </lineage>
</organism>
<proteinExistence type="predicted"/>
<sequence length="393" mass="43867">MYTPSENLVDCGVINACTLAIKLRVCSMENHGESNKREVFIDGEASLREVVECMNMLTGIKDPATASLSRMATRVFMNPSLELHTLNVLKESLTMGVPLIEGSGFTTETVTAKLVEMYEPKASTSVPKKGATNFGNASKSSSMLKNQPFKATVPSTKEGNITMSNSYVALDDESDEDVKNMNDESDNLLHSLKTGESSSTFTAATAKDDNRILTLHGDMLIVRGYIQRLKGALTEKEIGSWRHPWDPVLEVTLRRTCNGKHNSPRDNCHETYKRPGRGQHRSQGWTLEKVLGKEQGKNSHYSNTRAKNTKPERVKIQDRLKYGDRPVFDRLGNRRQSVFDRLSEASSPNTVRSRPRKMNPKDPLWGRSHARTLGASRGDHNRGEKGFHSTKES</sequence>
<feature type="region of interest" description="Disordered" evidence="1">
    <location>
        <begin position="342"/>
        <end position="393"/>
    </location>
</feature>
<feature type="region of interest" description="Disordered" evidence="1">
    <location>
        <begin position="137"/>
        <end position="157"/>
    </location>
</feature>
<reference evidence="2" key="1">
    <citation type="journal article" date="2019" name="Sci. Rep.">
        <title>Draft genome of Tanacetum cinerariifolium, the natural source of mosquito coil.</title>
        <authorList>
            <person name="Yamashiro T."/>
            <person name="Shiraishi A."/>
            <person name="Satake H."/>
            <person name="Nakayama K."/>
        </authorList>
    </citation>
    <scope>NUCLEOTIDE SEQUENCE</scope>
</reference>
<evidence type="ECO:0000313" key="2">
    <source>
        <dbReference type="EMBL" id="GEW03474.1"/>
    </source>
</evidence>
<dbReference type="AlphaFoldDB" id="A0A699GRX6"/>
<dbReference type="EMBL" id="BKCJ010042771">
    <property type="protein sequence ID" value="GEW03474.1"/>
    <property type="molecule type" value="Genomic_DNA"/>
</dbReference>